<feature type="chain" id="PRO_5010184368" evidence="6">
    <location>
        <begin position="29"/>
        <end position="386"/>
    </location>
</feature>
<name>A0A1P8KA05_9BURK</name>
<dbReference type="STRING" id="1484693.RS694_10050"/>
<keyword evidence="4 8" id="KW-0808">Transferase</keyword>
<dbReference type="NCBIfam" id="NF009079">
    <property type="entry name" value="PRK12414.1"/>
    <property type="match status" value="1"/>
</dbReference>
<dbReference type="SUPFAM" id="SSF53383">
    <property type="entry name" value="PLP-dependent transferases"/>
    <property type="match status" value="1"/>
</dbReference>
<accession>A0A1P8KA05</accession>
<dbReference type="GO" id="GO:0030170">
    <property type="term" value="F:pyridoxal phosphate binding"/>
    <property type="evidence" value="ECO:0007669"/>
    <property type="project" value="InterPro"/>
</dbReference>
<dbReference type="PANTHER" id="PTHR43807">
    <property type="entry name" value="FI04487P"/>
    <property type="match status" value="1"/>
</dbReference>
<evidence type="ECO:0000313" key="9">
    <source>
        <dbReference type="Proteomes" id="UP000186110"/>
    </source>
</evidence>
<dbReference type="CDD" id="cd00609">
    <property type="entry name" value="AAT_like"/>
    <property type="match status" value="1"/>
</dbReference>
<evidence type="ECO:0000256" key="3">
    <source>
        <dbReference type="ARBA" id="ARBA00022576"/>
    </source>
</evidence>
<reference evidence="8 9" key="1">
    <citation type="submission" date="2017-01" db="EMBL/GenBank/DDBJ databases">
        <authorList>
            <person name="Mah S.A."/>
            <person name="Swanson W.J."/>
            <person name="Moy G.W."/>
            <person name="Vacquier V.D."/>
        </authorList>
    </citation>
    <scope>NUCLEOTIDE SEQUENCE [LARGE SCALE GENOMIC DNA]</scope>
    <source>
        <strain evidence="8 9">DSM 22694</strain>
    </source>
</reference>
<dbReference type="KEGG" id="rsb:RS694_10050"/>
<evidence type="ECO:0000256" key="5">
    <source>
        <dbReference type="ARBA" id="ARBA00022898"/>
    </source>
</evidence>
<dbReference type="GO" id="GO:0005737">
    <property type="term" value="C:cytoplasm"/>
    <property type="evidence" value="ECO:0007669"/>
    <property type="project" value="TreeGrafter"/>
</dbReference>
<dbReference type="InterPro" id="IPR015421">
    <property type="entry name" value="PyrdxlP-dep_Trfase_major"/>
</dbReference>
<gene>
    <name evidence="8" type="ORF">RS694_10050</name>
</gene>
<evidence type="ECO:0000256" key="6">
    <source>
        <dbReference type="SAM" id="SignalP"/>
    </source>
</evidence>
<keyword evidence="9" id="KW-1185">Reference proteome</keyword>
<organism evidence="8 9">
    <name type="scientific">Rhodoferax saidenbachensis</name>
    <dbReference type="NCBI Taxonomy" id="1484693"/>
    <lineage>
        <taxon>Bacteria</taxon>
        <taxon>Pseudomonadati</taxon>
        <taxon>Pseudomonadota</taxon>
        <taxon>Betaproteobacteria</taxon>
        <taxon>Burkholderiales</taxon>
        <taxon>Comamonadaceae</taxon>
        <taxon>Rhodoferax</taxon>
    </lineage>
</organism>
<feature type="signal peptide" evidence="6">
    <location>
        <begin position="1"/>
        <end position="28"/>
    </location>
</feature>
<dbReference type="AlphaFoldDB" id="A0A1P8KA05"/>
<evidence type="ECO:0000256" key="1">
    <source>
        <dbReference type="ARBA" id="ARBA00001933"/>
    </source>
</evidence>
<dbReference type="FunFam" id="3.40.640.10:FF:000033">
    <property type="entry name" value="Aspartate aminotransferase"/>
    <property type="match status" value="1"/>
</dbReference>
<protein>
    <submittedName>
        <fullName evidence="8">Methionine aminotransferase</fullName>
    </submittedName>
</protein>
<evidence type="ECO:0000256" key="2">
    <source>
        <dbReference type="ARBA" id="ARBA00007441"/>
    </source>
</evidence>
<dbReference type="NCBIfam" id="NF006569">
    <property type="entry name" value="PRK09082.1"/>
    <property type="match status" value="1"/>
</dbReference>
<dbReference type="Pfam" id="PF00155">
    <property type="entry name" value="Aminotran_1_2"/>
    <property type="match status" value="1"/>
</dbReference>
<keyword evidence="6" id="KW-0732">Signal</keyword>
<proteinExistence type="inferred from homology"/>
<comment type="similarity">
    <text evidence="2">Belongs to the class-I pyridoxal-phosphate-dependent aminotransferase family.</text>
</comment>
<dbReference type="InterPro" id="IPR015422">
    <property type="entry name" value="PyrdxlP-dep_Trfase_small"/>
</dbReference>
<keyword evidence="3 8" id="KW-0032">Aminotransferase</keyword>
<feature type="domain" description="Aminotransferase class I/classII large" evidence="7">
    <location>
        <begin position="33"/>
        <end position="383"/>
    </location>
</feature>
<dbReference type="Proteomes" id="UP000186110">
    <property type="component" value="Chromosome"/>
</dbReference>
<sequence>MTTFPTPSITSRLPAVGTTIFTVMSALAAEHKAVNLGQGFPDFACDPALVDQVTQAMQAGHNQYPPMPGVPALREAVATKIEALHAHQYGAADEITITAGATQAIITAILAIVHPGDEVIVLEPCYDSYVPNIELAGGVAVRVPLTPGTFRPDFAKISAAITPRTRAILINTPHNPSATVWSRADMLALQDLLAPTNILLISDEVYEHMVFDGAQHESASRFPGLAARAFVVSSFGKTFHVTGWKVGTVVAPAPLMAEFRKVHQFNVFTVNTPVQYGLARYLANPAPYQDLPAFYQRRRDLFRAGLQNTRFKLLPSEGSYFQCVDISEVSDLNEADFCQWLTREVGVAAIPLSAFYGEGFDQRVVRFCFAKQDETLHNALKRLQSL</sequence>
<evidence type="ECO:0000313" key="8">
    <source>
        <dbReference type="EMBL" id="APW42839.1"/>
    </source>
</evidence>
<keyword evidence="5" id="KW-0663">Pyridoxal phosphate</keyword>
<dbReference type="InterPro" id="IPR015424">
    <property type="entry name" value="PyrdxlP-dep_Trfase"/>
</dbReference>
<dbReference type="InterPro" id="IPR051326">
    <property type="entry name" value="Kynurenine-oxoglutarate_AT"/>
</dbReference>
<dbReference type="eggNOG" id="COG0436">
    <property type="taxonomic scope" value="Bacteria"/>
</dbReference>
<comment type="cofactor">
    <cofactor evidence="1">
        <name>pyridoxal 5'-phosphate</name>
        <dbReference type="ChEBI" id="CHEBI:597326"/>
    </cofactor>
</comment>
<dbReference type="Gene3D" id="3.90.1150.10">
    <property type="entry name" value="Aspartate Aminotransferase, domain 1"/>
    <property type="match status" value="1"/>
</dbReference>
<dbReference type="GO" id="GO:0016212">
    <property type="term" value="F:kynurenine-oxoglutarate transaminase activity"/>
    <property type="evidence" value="ECO:0007669"/>
    <property type="project" value="TreeGrafter"/>
</dbReference>
<dbReference type="Gene3D" id="3.40.640.10">
    <property type="entry name" value="Type I PLP-dependent aspartate aminotransferase-like (Major domain)"/>
    <property type="match status" value="1"/>
</dbReference>
<evidence type="ECO:0000256" key="4">
    <source>
        <dbReference type="ARBA" id="ARBA00022679"/>
    </source>
</evidence>
<dbReference type="RefSeq" id="WP_029709558.1">
    <property type="nucleotide sequence ID" value="NZ_CP019239.1"/>
</dbReference>
<dbReference type="EMBL" id="CP019239">
    <property type="protein sequence ID" value="APW42839.1"/>
    <property type="molecule type" value="Genomic_DNA"/>
</dbReference>
<evidence type="ECO:0000259" key="7">
    <source>
        <dbReference type="Pfam" id="PF00155"/>
    </source>
</evidence>
<dbReference type="PANTHER" id="PTHR43807:SF20">
    <property type="entry name" value="FI04487P"/>
    <property type="match status" value="1"/>
</dbReference>
<dbReference type="InterPro" id="IPR004839">
    <property type="entry name" value="Aminotransferase_I/II_large"/>
</dbReference>